<keyword evidence="3" id="KW-0274">FAD</keyword>
<dbReference type="PANTHER" id="PTHR48105">
    <property type="entry name" value="THIOREDOXIN REDUCTASE 1-RELATED-RELATED"/>
    <property type="match status" value="1"/>
</dbReference>
<dbReference type="InterPro" id="IPR050097">
    <property type="entry name" value="Ferredoxin-NADP_redctase_2"/>
</dbReference>
<reference evidence="8 9" key="1">
    <citation type="submission" date="2015-10" db="EMBL/GenBank/DDBJ databases">
        <title>Survey of human and primate louse endosymbionts.</title>
        <authorList>
            <person name="Boyd B.M."/>
        </authorList>
    </citation>
    <scope>NUCLEOTIDE SEQUENCE [LARGE SCALE GENOMIC DNA]</scope>
    <source>
        <strain evidence="8 9">PTSK</strain>
    </source>
</reference>
<dbReference type="STRING" id="428411.AOQ87_01810"/>
<sequence>MKEINQSFLHRKVIILGSGPSGCTSAIYTARAGLNPILITGLQKGGQISLANSVENWTGLYDKQKGSSIMKNTLKQLEKFMPGSDIIEDSVHKVNLMQRPFLLFGNFKKYSCDALIIATGSSFKKLGSSFERKFNGRGISFCATCDGFFYKDQKVAVIGGGNNAIEEAIYLSKISKEVNLVHRRKKFRAEKFLINKMYEKIEQKKIFLHTNFIICDVQGDERGVKSMKIRSNLNGSEKNISVSGIFIAIGSIPNTDIFVNQLDLENGYIRTRLDRKCMTETSIEGVFAAGDVSDNFYRQAISSAGTGCMAAIDAEKYLSRIT</sequence>
<evidence type="ECO:0000256" key="4">
    <source>
        <dbReference type="ARBA" id="ARBA00023002"/>
    </source>
</evidence>
<keyword evidence="6" id="KW-0676">Redox-active center</keyword>
<keyword evidence="2" id="KW-0285">Flavoprotein</keyword>
<dbReference type="PRINTS" id="PR00469">
    <property type="entry name" value="PNDRDTASEII"/>
</dbReference>
<evidence type="ECO:0000256" key="6">
    <source>
        <dbReference type="ARBA" id="ARBA00023284"/>
    </source>
</evidence>
<dbReference type="InterPro" id="IPR023753">
    <property type="entry name" value="FAD/NAD-binding_dom"/>
</dbReference>
<protein>
    <submittedName>
        <fullName evidence="8">Thioredoxin reductase</fullName>
    </submittedName>
</protein>
<name>A0A1V0HKN3_9ENTR</name>
<dbReference type="InterPro" id="IPR008255">
    <property type="entry name" value="Pyr_nucl-diS_OxRdtase_2_AS"/>
</dbReference>
<dbReference type="RefSeq" id="WP_080626598.1">
    <property type="nucleotide sequence ID" value="NZ_CP012839.1"/>
</dbReference>
<proteinExistence type="inferred from homology"/>
<dbReference type="SUPFAM" id="SSF51905">
    <property type="entry name" value="FAD/NAD(P)-binding domain"/>
    <property type="match status" value="1"/>
</dbReference>
<gene>
    <name evidence="8" type="ORF">AOQ87_01810</name>
</gene>
<dbReference type="Proteomes" id="UP000242793">
    <property type="component" value="Chromosome"/>
</dbReference>
<dbReference type="PRINTS" id="PR00368">
    <property type="entry name" value="FADPNR"/>
</dbReference>
<dbReference type="InterPro" id="IPR036188">
    <property type="entry name" value="FAD/NAD-bd_sf"/>
</dbReference>
<keyword evidence="5" id="KW-1015">Disulfide bond</keyword>
<dbReference type="KEGG" id="rped:AOQ87_01810"/>
<dbReference type="AlphaFoldDB" id="A0A1V0HKN3"/>
<evidence type="ECO:0000259" key="7">
    <source>
        <dbReference type="Pfam" id="PF07992"/>
    </source>
</evidence>
<dbReference type="PROSITE" id="PS00573">
    <property type="entry name" value="PYRIDINE_REDOX_2"/>
    <property type="match status" value="1"/>
</dbReference>
<dbReference type="Gene3D" id="3.50.50.60">
    <property type="entry name" value="FAD/NAD(P)-binding domain"/>
    <property type="match status" value="2"/>
</dbReference>
<dbReference type="Pfam" id="PF07992">
    <property type="entry name" value="Pyr_redox_2"/>
    <property type="match status" value="1"/>
</dbReference>
<evidence type="ECO:0000256" key="1">
    <source>
        <dbReference type="ARBA" id="ARBA00009333"/>
    </source>
</evidence>
<evidence type="ECO:0000256" key="5">
    <source>
        <dbReference type="ARBA" id="ARBA00023157"/>
    </source>
</evidence>
<evidence type="ECO:0000256" key="3">
    <source>
        <dbReference type="ARBA" id="ARBA00022827"/>
    </source>
</evidence>
<feature type="domain" description="FAD/NAD(P)-binding" evidence="7">
    <location>
        <begin position="12"/>
        <end position="302"/>
    </location>
</feature>
<evidence type="ECO:0000313" key="9">
    <source>
        <dbReference type="Proteomes" id="UP000242793"/>
    </source>
</evidence>
<comment type="similarity">
    <text evidence="1">Belongs to the class-II pyridine nucleotide-disulfide oxidoreductase family.</text>
</comment>
<organism evidence="8 9">
    <name type="scientific">Candidatus Riesia pediculischaeffi</name>
    <dbReference type="NCBI Taxonomy" id="428411"/>
    <lineage>
        <taxon>Bacteria</taxon>
        <taxon>Pseudomonadati</taxon>
        <taxon>Pseudomonadota</taxon>
        <taxon>Gammaproteobacteria</taxon>
        <taxon>Enterobacterales</taxon>
        <taxon>Enterobacteriaceae</taxon>
        <taxon>Candidatus Riesia</taxon>
    </lineage>
</organism>
<dbReference type="EMBL" id="CP012839">
    <property type="protein sequence ID" value="ARC53386.1"/>
    <property type="molecule type" value="Genomic_DNA"/>
</dbReference>
<dbReference type="GO" id="GO:0016668">
    <property type="term" value="F:oxidoreductase activity, acting on a sulfur group of donors, NAD(P) as acceptor"/>
    <property type="evidence" value="ECO:0007669"/>
    <property type="project" value="UniProtKB-ARBA"/>
</dbReference>
<evidence type="ECO:0000313" key="8">
    <source>
        <dbReference type="EMBL" id="ARC53386.1"/>
    </source>
</evidence>
<accession>A0A1V0HKN3</accession>
<evidence type="ECO:0000256" key="2">
    <source>
        <dbReference type="ARBA" id="ARBA00022630"/>
    </source>
</evidence>
<keyword evidence="9" id="KW-1185">Reference proteome</keyword>
<keyword evidence="4" id="KW-0560">Oxidoreductase</keyword>